<dbReference type="RefSeq" id="WP_031563902.1">
    <property type="nucleotide sequence ID" value="NZ_CAAAIS010000002.1"/>
</dbReference>
<reference evidence="1 2" key="1">
    <citation type="submission" date="2018-06" db="EMBL/GenBank/DDBJ databases">
        <authorList>
            <consortium name="Pathogen Informatics"/>
            <person name="Doyle S."/>
        </authorList>
    </citation>
    <scope>NUCLEOTIDE SEQUENCE [LARGE SCALE GENOMIC DNA]</scope>
    <source>
        <strain evidence="1 2">NCTC11532</strain>
    </source>
</reference>
<evidence type="ECO:0000313" key="2">
    <source>
        <dbReference type="Proteomes" id="UP000255297"/>
    </source>
</evidence>
<dbReference type="OrthoDB" id="5647945at2"/>
<protein>
    <submittedName>
        <fullName evidence="1">Protein required for attachment to host cells</fullName>
    </submittedName>
</protein>
<organism evidence="1 2">
    <name type="scientific">Legionella wadsworthii</name>
    <dbReference type="NCBI Taxonomy" id="28088"/>
    <lineage>
        <taxon>Bacteria</taxon>
        <taxon>Pseudomonadati</taxon>
        <taxon>Pseudomonadota</taxon>
        <taxon>Gammaproteobacteria</taxon>
        <taxon>Legionellales</taxon>
        <taxon>Legionellaceae</taxon>
        <taxon>Legionella</taxon>
    </lineage>
</organism>
<proteinExistence type="predicted"/>
<dbReference type="Pfam" id="PF10116">
    <property type="entry name" value="Host_attach"/>
    <property type="match status" value="1"/>
</dbReference>
<dbReference type="InterPro" id="IPR019291">
    <property type="entry name" value="Host_attachment_protein"/>
</dbReference>
<accession>A0A378LQB0</accession>
<gene>
    <name evidence="1" type="ORF">NCTC11532_00715</name>
</gene>
<evidence type="ECO:0000313" key="1">
    <source>
        <dbReference type="EMBL" id="STY28540.1"/>
    </source>
</evidence>
<keyword evidence="2" id="KW-1185">Reference proteome</keyword>
<dbReference type="AlphaFoldDB" id="A0A378LQB0"/>
<dbReference type="Proteomes" id="UP000255297">
    <property type="component" value="Unassembled WGS sequence"/>
</dbReference>
<sequence length="150" mass="17301">MKVIEHHTWIVTTDSNTCRIYKSTTKPYQLTFVKELLHPESKLKDTELTSSAPGRFNSASNVRGAYTQQTDPKEIEIDHFAREIAEELNSGRNHHDYDQLIIVAPPHMNGLLLQHMDKNVNHLITQNIKNDVMHLTEQKLSNFLQENLAK</sequence>
<dbReference type="EMBL" id="UGPB01000001">
    <property type="protein sequence ID" value="STY28540.1"/>
    <property type="molecule type" value="Genomic_DNA"/>
</dbReference>
<name>A0A378LQB0_9GAMM</name>